<gene>
    <name evidence="6" type="ORF">NCTC11421_02288</name>
</gene>
<dbReference type="GO" id="GO:0022857">
    <property type="term" value="F:transmembrane transporter activity"/>
    <property type="evidence" value="ECO:0007669"/>
    <property type="project" value="TreeGrafter"/>
</dbReference>
<feature type="transmembrane region" description="Helical" evidence="5">
    <location>
        <begin position="29"/>
        <end position="47"/>
    </location>
</feature>
<sequence length="140" mass="15116">MNLHAKDKTQHPENVELLSAQKPITDFKGLLTTIISAVVCFGIYHILPYSPDANKGIALLIFVAALWFTEAVHITVTALMVPILAVVLGFPDMDIKKAMADFSNPIIYIFSAASRLPPPCICSGWTVKSPSACCACRAAI</sequence>
<evidence type="ECO:0000256" key="4">
    <source>
        <dbReference type="ARBA" id="ARBA00023136"/>
    </source>
</evidence>
<dbReference type="GO" id="GO:0005886">
    <property type="term" value="C:plasma membrane"/>
    <property type="evidence" value="ECO:0007669"/>
    <property type="project" value="TreeGrafter"/>
</dbReference>
<dbReference type="EMBL" id="UGRI01000001">
    <property type="protein sequence ID" value="SUA24291.1"/>
    <property type="molecule type" value="Genomic_DNA"/>
</dbReference>
<organism evidence="6">
    <name type="scientific">Neisseria gonorrhoeae</name>
    <dbReference type="NCBI Taxonomy" id="485"/>
    <lineage>
        <taxon>Bacteria</taxon>
        <taxon>Pseudomonadati</taxon>
        <taxon>Pseudomonadota</taxon>
        <taxon>Betaproteobacteria</taxon>
        <taxon>Neisseriales</taxon>
        <taxon>Neisseriaceae</taxon>
        <taxon>Neisseria</taxon>
    </lineage>
</organism>
<name>A0A378VYP5_NEIGO</name>
<keyword evidence="3 5" id="KW-1133">Transmembrane helix</keyword>
<evidence type="ECO:0000313" key="6">
    <source>
        <dbReference type="EMBL" id="SUA24291.1"/>
    </source>
</evidence>
<feature type="transmembrane region" description="Helical" evidence="5">
    <location>
        <begin position="59"/>
        <end position="90"/>
    </location>
</feature>
<reference evidence="6" key="1">
    <citation type="submission" date="2018-06" db="EMBL/GenBank/DDBJ databases">
        <authorList>
            <consortium name="Pathogen Informatics"/>
            <person name="Doyle S."/>
        </authorList>
    </citation>
    <scope>NUCLEOTIDE SEQUENCE [LARGE SCALE GENOMIC DNA]</scope>
    <source>
        <strain evidence="6">NCTC11421</strain>
    </source>
</reference>
<keyword evidence="4 5" id="KW-0472">Membrane</keyword>
<evidence type="ECO:0000256" key="3">
    <source>
        <dbReference type="ARBA" id="ARBA00022989"/>
    </source>
</evidence>
<evidence type="ECO:0000256" key="2">
    <source>
        <dbReference type="ARBA" id="ARBA00022692"/>
    </source>
</evidence>
<dbReference type="PANTHER" id="PTHR10283:SF82">
    <property type="entry name" value="SOLUTE CARRIER FAMILY 13 MEMBER 2"/>
    <property type="match status" value="1"/>
</dbReference>
<evidence type="ECO:0000256" key="5">
    <source>
        <dbReference type="SAM" id="Phobius"/>
    </source>
</evidence>
<dbReference type="PANTHER" id="PTHR10283">
    <property type="entry name" value="SOLUTE CARRIER FAMILY 13 MEMBER"/>
    <property type="match status" value="1"/>
</dbReference>
<proteinExistence type="predicted"/>
<evidence type="ECO:0000256" key="1">
    <source>
        <dbReference type="ARBA" id="ARBA00004141"/>
    </source>
</evidence>
<keyword evidence="2 5" id="KW-0812">Transmembrane</keyword>
<accession>A0A378VYP5</accession>
<protein>
    <submittedName>
        <fullName evidence="6">NadC family protein</fullName>
    </submittedName>
</protein>
<comment type="subcellular location">
    <subcellularLocation>
        <location evidence="1">Membrane</location>
        <topology evidence="1">Multi-pass membrane protein</topology>
    </subcellularLocation>
</comment>
<dbReference type="AlphaFoldDB" id="A0A378VYP5"/>